<dbReference type="GO" id="GO:0008143">
    <property type="term" value="F:poly(A) binding"/>
    <property type="evidence" value="ECO:0007669"/>
    <property type="project" value="TreeGrafter"/>
</dbReference>
<dbReference type="Gene3D" id="1.20.5.5160">
    <property type="match status" value="1"/>
</dbReference>
<dbReference type="InterPro" id="IPR000571">
    <property type="entry name" value="Znf_CCCH"/>
</dbReference>
<feature type="domain" description="C3H1-type" evidence="10">
    <location>
        <begin position="43"/>
        <end position="72"/>
    </location>
</feature>
<dbReference type="OrthoDB" id="204958at2759"/>
<feature type="coiled-coil region" evidence="7">
    <location>
        <begin position="502"/>
        <end position="540"/>
    </location>
</feature>
<comment type="subcellular location">
    <subcellularLocation>
        <location evidence="1 7">Cytoplasm</location>
    </subcellularLocation>
</comment>
<dbReference type="FunFam" id="1.10.287.3700:FF:000001">
    <property type="entry name" value="PAN2-PAN3 deadenylation complex subunit PAN3"/>
    <property type="match status" value="1"/>
</dbReference>
<dbReference type="Pfam" id="PF18101">
    <property type="entry name" value="Pan3_CK"/>
    <property type="match status" value="1"/>
</dbReference>
<dbReference type="InterPro" id="IPR011009">
    <property type="entry name" value="Kinase-like_dom_sf"/>
</dbReference>
<dbReference type="AlphaFoldDB" id="A0A1X0R995"/>
<comment type="function">
    <text evidence="7">Regulatory subunit of the poly(A)-nuclease (PAN) deadenylation complex, one of two cytoplasmic mRNA deadenylases involved in mRNA turnover. PAN specifically shortens poly(A) tails of RNA and the activity is stimulated by poly(A)-binding protein PAB1. PAN deadenylation is followed by rapid degradation of the shortened mRNA tails by the CCR4-NOT complex. Deadenylated mRNAs are then degraded by two alternative mechanisms, namely exosome-mediated 3'-5' exonucleolytic degradation, or deadenlyation-dependent mRNA decaping and subsequent 5'-3' exonucleolytic degradation by XRN1. May also be involved in post-transcriptional maturation of mRNA poly(A) tails. PAN3 acts as a positive regulator for PAN activity, recruiting the catalytic subunit PAN2 to mRNA via its interaction with RNA and with PAB1.</text>
</comment>
<evidence type="ECO:0000256" key="1">
    <source>
        <dbReference type="ARBA" id="ARBA00004496"/>
    </source>
</evidence>
<feature type="domain" description="Protein kinase" evidence="9">
    <location>
        <begin position="259"/>
        <end position="504"/>
    </location>
</feature>
<dbReference type="SMART" id="SM00220">
    <property type="entry name" value="S_TKc"/>
    <property type="match status" value="1"/>
</dbReference>
<keyword evidence="6 7" id="KW-0175">Coiled coil</keyword>
<evidence type="ECO:0000256" key="8">
    <source>
        <dbReference type="PROSITE-ProRule" id="PRU00723"/>
    </source>
</evidence>
<organism evidence="11">
    <name type="scientific">Rhizopus microsporus var. microsporus</name>
    <dbReference type="NCBI Taxonomy" id="86635"/>
    <lineage>
        <taxon>Eukaryota</taxon>
        <taxon>Fungi</taxon>
        <taxon>Fungi incertae sedis</taxon>
        <taxon>Mucoromycota</taxon>
        <taxon>Mucoromycotina</taxon>
        <taxon>Mucoromycetes</taxon>
        <taxon>Mucorales</taxon>
        <taxon>Mucorineae</taxon>
        <taxon>Rhizopodaceae</taxon>
        <taxon>Rhizopus</taxon>
    </lineage>
</organism>
<dbReference type="GO" id="GO:0000932">
    <property type="term" value="C:P-body"/>
    <property type="evidence" value="ECO:0007669"/>
    <property type="project" value="TreeGrafter"/>
</dbReference>
<keyword evidence="3 7" id="KW-0507">mRNA processing</keyword>
<dbReference type="Gene3D" id="6.10.250.3160">
    <property type="match status" value="1"/>
</dbReference>
<dbReference type="GO" id="GO:0006397">
    <property type="term" value="P:mRNA processing"/>
    <property type="evidence" value="ECO:0007669"/>
    <property type="project" value="UniProtKB-KW"/>
</dbReference>
<dbReference type="GO" id="GO:0031251">
    <property type="term" value="C:PAN complex"/>
    <property type="evidence" value="ECO:0007669"/>
    <property type="project" value="UniProtKB-UniRule"/>
</dbReference>
<dbReference type="PANTHER" id="PTHR12272">
    <property type="entry name" value="DEADENYLATION COMPLEX SUBUNIT PAN3"/>
    <property type="match status" value="1"/>
</dbReference>
<evidence type="ECO:0000313" key="11">
    <source>
        <dbReference type="EMBL" id="ORE08501.1"/>
    </source>
</evidence>
<evidence type="ECO:0000256" key="6">
    <source>
        <dbReference type="ARBA" id="ARBA00023054"/>
    </source>
</evidence>
<feature type="region of interest" description="Knob domain" evidence="7">
    <location>
        <begin position="541"/>
        <end position="635"/>
    </location>
</feature>
<sequence length="635" mass="71927">MQTPLNGHIVLPSQSPSVIPIVAPSSSTEEQPVKTMPKIPSKGNDKRLCRNVIIHGYCKYEGKGCEFNHSTNATTSQVDNIKPKTPTTSTISNVNAPEFVPRFTSEGNTPTFAEALTSMNVTSTQEPSTSQLNDSFSQLNILSHDQVDQQPAVAHDQLPEAGHDYIQQHPFMLPATDPYMFMNHSTTFLRQPLQHHFYSSSLSHTKVPLLPHQRLINSFFIPDKLREELTQRNEAQWMTSSDQSLPTEVHVYHSLYPLEQEKLGNYNGYPATVYKATCSIDRRSYALVRIEGYSSVNESAVSIAEVWRNVRHCNIVSFREGFTTKAFGDDSIVFVYDYHPCAKTLLQHYFRLAKQMFKPAVSIQSKGVPLLVSEKTLWSYIVQITSAIKAIHSSGLACRNIQLNRILITGEDRIRLTGVGILDVLQGEADQQLTEYQQQDFISLGTLIIQLACNLSTPSQNITQSLEYLSRMYSEDLKILVSVLMDENTPKSIDDILTLIAPRILEKINRNHFHNDDLEQCLGQELENGRLVRLISKMGFINERPEFDMDPSWSETGDRYLIKLFRDYVFHQVDEHGQPVIDMVHVLTCLKKLDAGIDEKIMLMSRDEKSCLIVSYKEIKNCIMSAYADLSSGRK</sequence>
<dbReference type="GO" id="GO:0005524">
    <property type="term" value="F:ATP binding"/>
    <property type="evidence" value="ECO:0007669"/>
    <property type="project" value="UniProtKB-UniRule"/>
</dbReference>
<evidence type="ECO:0000259" key="9">
    <source>
        <dbReference type="PROSITE" id="PS50011"/>
    </source>
</evidence>
<dbReference type="GO" id="GO:0004672">
    <property type="term" value="F:protein kinase activity"/>
    <property type="evidence" value="ECO:0007669"/>
    <property type="project" value="InterPro"/>
</dbReference>
<keyword evidence="8" id="KW-0862">Zinc</keyword>
<evidence type="ECO:0000259" key="10">
    <source>
        <dbReference type="PROSITE" id="PS50103"/>
    </source>
</evidence>
<keyword evidence="8" id="KW-0479">Metal-binding</keyword>
<gene>
    <name evidence="7" type="primary">PAN3</name>
    <name evidence="11" type="ORF">BCV72DRAFT_303600</name>
</gene>
<proteinExistence type="inferred from homology"/>
<accession>A0A1X0R995</accession>
<dbReference type="Proteomes" id="UP000242414">
    <property type="component" value="Unassembled WGS sequence"/>
</dbReference>
<dbReference type="Pfam" id="PF25586">
    <property type="entry name" value="zf-CCCH_PAN3"/>
    <property type="match status" value="1"/>
</dbReference>
<dbReference type="PROSITE" id="PS50103">
    <property type="entry name" value="ZF_C3H1"/>
    <property type="match status" value="1"/>
</dbReference>
<keyword evidence="5 7" id="KW-0067">ATP-binding</keyword>
<evidence type="ECO:0000256" key="4">
    <source>
        <dbReference type="ARBA" id="ARBA00022741"/>
    </source>
</evidence>
<dbReference type="GO" id="GO:0008270">
    <property type="term" value="F:zinc ion binding"/>
    <property type="evidence" value="ECO:0007669"/>
    <property type="project" value="UniProtKB-KW"/>
</dbReference>
<dbReference type="InterPro" id="IPR041332">
    <property type="entry name" value="Pan3_CK"/>
</dbReference>
<comment type="subunit">
    <text evidence="7">Homodimer. Forms a heterotrimer with a catalytic subunit PAN2 to form the poly(A)-nuclease (PAN) deadenylation complex. Interacts (via PAM-2 motif) with poly(A)-binding protein PAB1 (via PABC domain), conferring substrate specificity of the enzyme complex.</text>
</comment>
<protein>
    <recommendedName>
        <fullName evidence="7">PAN2-PAN3 deadenylation complex subunit PAN3</fullName>
    </recommendedName>
    <alternativeName>
        <fullName evidence="7">PAB1P-dependent poly(A)-specific ribonuclease</fullName>
    </alternativeName>
    <alternativeName>
        <fullName evidence="7">Poly(A)-nuclease deadenylation complex subunit 3</fullName>
        <shortName evidence="7">PAN deadenylation complex subunit 3</shortName>
    </alternativeName>
</protein>
<evidence type="ECO:0000256" key="2">
    <source>
        <dbReference type="ARBA" id="ARBA00022490"/>
    </source>
</evidence>
<dbReference type="InterPro" id="IPR030844">
    <property type="entry name" value="PAN3"/>
</dbReference>
<comment type="caution">
    <text evidence="7">Lacks conserved residue(s) required for the propagation of feature annotation.</text>
</comment>
<evidence type="ECO:0000256" key="5">
    <source>
        <dbReference type="ARBA" id="ARBA00022840"/>
    </source>
</evidence>
<keyword evidence="2 7" id="KW-0963">Cytoplasm</keyword>
<feature type="zinc finger region" description="C3H1-type" evidence="8">
    <location>
        <begin position="43"/>
        <end position="72"/>
    </location>
</feature>
<dbReference type="Gene3D" id="1.10.287.3700">
    <property type="match status" value="1"/>
</dbReference>
<feature type="binding site" evidence="7">
    <location>
        <begin position="337"/>
        <end position="344"/>
    </location>
    <ligand>
        <name>ATP</name>
        <dbReference type="ChEBI" id="CHEBI:30616"/>
    </ligand>
</feature>
<dbReference type="PROSITE" id="PS50011">
    <property type="entry name" value="PROTEIN_KINASE_DOM"/>
    <property type="match status" value="1"/>
</dbReference>
<dbReference type="Gene3D" id="1.10.510.10">
    <property type="entry name" value="Transferase(Phosphotransferase) domain 1"/>
    <property type="match status" value="1"/>
</dbReference>
<comment type="similarity">
    <text evidence="7">Belongs to the protein kinase superfamily. PAN3 family.</text>
</comment>
<dbReference type="Pfam" id="PF00069">
    <property type="entry name" value="Pkinase"/>
    <property type="match status" value="1"/>
</dbReference>
<dbReference type="InterPro" id="IPR000719">
    <property type="entry name" value="Prot_kinase_dom"/>
</dbReference>
<evidence type="ECO:0000256" key="3">
    <source>
        <dbReference type="ARBA" id="ARBA00022664"/>
    </source>
</evidence>
<reference evidence="11" key="1">
    <citation type="journal article" date="2016" name="Proc. Natl. Acad. Sci. U.S.A.">
        <title>Lipid metabolic changes in an early divergent fungus govern the establishment of a mutualistic symbiosis with endobacteria.</title>
        <authorList>
            <person name="Lastovetsky O.A."/>
            <person name="Gaspar M.L."/>
            <person name="Mondo S.J."/>
            <person name="LaButti K.M."/>
            <person name="Sandor L."/>
            <person name="Grigoriev I.V."/>
            <person name="Henry S.A."/>
            <person name="Pawlowska T.E."/>
        </authorList>
    </citation>
    <scope>NUCLEOTIDE SEQUENCE [LARGE SCALE GENOMIC DNA]</scope>
    <source>
        <strain evidence="11">ATCC 52814</strain>
    </source>
</reference>
<dbReference type="EMBL" id="KV921887">
    <property type="protein sequence ID" value="ORE08501.1"/>
    <property type="molecule type" value="Genomic_DNA"/>
</dbReference>
<evidence type="ECO:0000256" key="7">
    <source>
        <dbReference type="HAMAP-Rule" id="MF_03181"/>
    </source>
</evidence>
<dbReference type="HAMAP" id="MF_03181">
    <property type="entry name" value="PAN3"/>
    <property type="match status" value="1"/>
</dbReference>
<comment type="domain">
    <text evidence="7">The pseudokinase domain, the coiled-coil (CC), and C-terminal knob domain (CK) form a structural unit (PKC) that forms an extensive high-affinity interaction surface for PAN2.</text>
</comment>
<comment type="domain">
    <text evidence="7">Contains a pseudokinase domain. The protein kinase domain is predicted to be catalytically inactive because some of the residues important for catalytic activity are substituted and it lacks the equivalent of the binding site for a peptide substrate. However, it has retained an ATP-binding site and ATP-binding is required for mRNA degradation, stimulating the activity of the PAN2 nuclease in vitro. The nucleotide-binding site is juxtaposed to the RNase active site of PAN2 in the complex and may actually bind nucleosides of a poly(A) RNA rather than ATP, feeding the poly(A)-tail to the active site of the deadenylase and thus increasing the efficiency with which this distributive enzyme degrades oligo(A) RNAs.</text>
</comment>
<comment type="domain">
    <text evidence="7">The N-terminal zinc finger binds to poly(A) RNA.</text>
</comment>
<keyword evidence="8" id="KW-0863">Zinc-finger</keyword>
<dbReference type="SUPFAM" id="SSF56112">
    <property type="entry name" value="Protein kinase-like (PK-like)"/>
    <property type="match status" value="1"/>
</dbReference>
<dbReference type="VEuPathDB" id="FungiDB:BCV72DRAFT_303600"/>
<dbReference type="GO" id="GO:0000289">
    <property type="term" value="P:nuclear-transcribed mRNA poly(A) tail shortening"/>
    <property type="evidence" value="ECO:0007669"/>
    <property type="project" value="UniProtKB-UniRule"/>
</dbReference>
<keyword evidence="4 7" id="KW-0547">Nucleotide-binding</keyword>
<name>A0A1X0R995_RHIZD</name>
<dbReference type="PANTHER" id="PTHR12272:SF11">
    <property type="entry name" value="PAN2-PAN3 DEADENYLATION COMPLEX SUBUNIT PAN3"/>
    <property type="match status" value="1"/>
</dbReference>